<organism evidence="1">
    <name type="scientific">marine metagenome</name>
    <dbReference type="NCBI Taxonomy" id="408172"/>
    <lineage>
        <taxon>unclassified sequences</taxon>
        <taxon>metagenomes</taxon>
        <taxon>ecological metagenomes</taxon>
    </lineage>
</organism>
<protein>
    <submittedName>
        <fullName evidence="1">Uncharacterized protein</fullName>
    </submittedName>
</protein>
<dbReference type="EMBL" id="UINC01045791">
    <property type="protein sequence ID" value="SVB52977.1"/>
    <property type="molecule type" value="Genomic_DNA"/>
</dbReference>
<proteinExistence type="predicted"/>
<accession>A0A382ET12</accession>
<reference evidence="1" key="1">
    <citation type="submission" date="2018-05" db="EMBL/GenBank/DDBJ databases">
        <authorList>
            <person name="Lanie J.A."/>
            <person name="Ng W.-L."/>
            <person name="Kazmierczak K.M."/>
            <person name="Andrzejewski T.M."/>
            <person name="Davidsen T.M."/>
            <person name="Wayne K.J."/>
            <person name="Tettelin H."/>
            <person name="Glass J.I."/>
            <person name="Rusch D."/>
            <person name="Podicherti R."/>
            <person name="Tsui H.-C.T."/>
            <person name="Winkler M.E."/>
        </authorList>
    </citation>
    <scope>NUCLEOTIDE SEQUENCE</scope>
</reference>
<dbReference type="AlphaFoldDB" id="A0A382ET12"/>
<evidence type="ECO:0000313" key="1">
    <source>
        <dbReference type="EMBL" id="SVB52977.1"/>
    </source>
</evidence>
<gene>
    <name evidence="1" type="ORF">METZ01_LOCUS205831</name>
</gene>
<sequence>MNWYISNAKSFGYCLPFTNTKNVIDQRL</sequence>
<name>A0A382ET12_9ZZZZ</name>